<proteinExistence type="predicted"/>
<protein>
    <recommendedName>
        <fullName evidence="1">L-seryl-tRNA selenium transferase N-terminal domain-containing protein</fullName>
    </recommendedName>
</protein>
<feature type="domain" description="L-seryl-tRNA selenium transferase N-terminal" evidence="1">
    <location>
        <begin position="4"/>
        <end position="35"/>
    </location>
</feature>
<evidence type="ECO:0000313" key="2">
    <source>
        <dbReference type="EMBL" id="MFD0891864.1"/>
    </source>
</evidence>
<dbReference type="InterPro" id="IPR025862">
    <property type="entry name" value="SelA_trans_N_dom"/>
</dbReference>
<evidence type="ECO:0000313" key="3">
    <source>
        <dbReference type="Proteomes" id="UP001597024"/>
    </source>
</evidence>
<evidence type="ECO:0000259" key="1">
    <source>
        <dbReference type="Pfam" id="PF12390"/>
    </source>
</evidence>
<name>A0ABW3E9H4_9ACTN</name>
<sequence>MDQRRRVPRTDAVLADPRLVAAEGRLGRTVVKEAVVR</sequence>
<organism evidence="2 3">
    <name type="scientific">Streptosporangium algeriense</name>
    <dbReference type="NCBI Taxonomy" id="1682748"/>
    <lineage>
        <taxon>Bacteria</taxon>
        <taxon>Bacillati</taxon>
        <taxon>Actinomycetota</taxon>
        <taxon>Actinomycetes</taxon>
        <taxon>Streptosporangiales</taxon>
        <taxon>Streptosporangiaceae</taxon>
        <taxon>Streptosporangium</taxon>
    </lineage>
</organism>
<keyword evidence="3" id="KW-1185">Reference proteome</keyword>
<feature type="non-terminal residue" evidence="2">
    <location>
        <position position="37"/>
    </location>
</feature>
<dbReference type="Pfam" id="PF12390">
    <property type="entry name" value="Se-cys_synth_N"/>
    <property type="match status" value="1"/>
</dbReference>
<accession>A0ABW3E9H4</accession>
<reference evidence="3" key="1">
    <citation type="journal article" date="2019" name="Int. J. Syst. Evol. Microbiol.">
        <title>The Global Catalogue of Microorganisms (GCM) 10K type strain sequencing project: providing services to taxonomists for standard genome sequencing and annotation.</title>
        <authorList>
            <consortium name="The Broad Institute Genomics Platform"/>
            <consortium name="The Broad Institute Genome Sequencing Center for Infectious Disease"/>
            <person name="Wu L."/>
            <person name="Ma J."/>
        </authorList>
    </citation>
    <scope>NUCLEOTIDE SEQUENCE [LARGE SCALE GENOMIC DNA]</scope>
    <source>
        <strain evidence="3">CCUG 62974</strain>
    </source>
</reference>
<comment type="caution">
    <text evidence="2">The sequence shown here is derived from an EMBL/GenBank/DDBJ whole genome shotgun (WGS) entry which is preliminary data.</text>
</comment>
<gene>
    <name evidence="2" type="ORF">ACFQ08_45545</name>
</gene>
<dbReference type="EMBL" id="JBHTHX010003550">
    <property type="protein sequence ID" value="MFD0891864.1"/>
    <property type="molecule type" value="Genomic_DNA"/>
</dbReference>
<dbReference type="Proteomes" id="UP001597024">
    <property type="component" value="Unassembled WGS sequence"/>
</dbReference>